<dbReference type="PROSITE" id="PS51103">
    <property type="entry name" value="PTS_EIIC_TYPE_1"/>
    <property type="match status" value="1"/>
</dbReference>
<dbReference type="EC" id="2.7.1.211" evidence="11"/>
<feature type="transmembrane region" description="Helical" evidence="17">
    <location>
        <begin position="102"/>
        <end position="123"/>
    </location>
</feature>
<accession>R2TP35</accession>
<feature type="transmembrane region" description="Helical" evidence="17">
    <location>
        <begin position="177"/>
        <end position="197"/>
    </location>
</feature>
<evidence type="ECO:0000256" key="3">
    <source>
        <dbReference type="ARBA" id="ARBA00022475"/>
    </source>
</evidence>
<keyword evidence="3" id="KW-1003">Cell membrane</keyword>
<organism evidence="21 23">
    <name type="scientific">Enterococcus moraviensis ATCC BAA-383</name>
    <dbReference type="NCBI Taxonomy" id="1158609"/>
    <lineage>
        <taxon>Bacteria</taxon>
        <taxon>Bacillati</taxon>
        <taxon>Bacillota</taxon>
        <taxon>Bacilli</taxon>
        <taxon>Lactobacillales</taxon>
        <taxon>Enterococcaceae</taxon>
        <taxon>Enterococcus</taxon>
    </lineage>
</organism>
<evidence type="ECO:0000256" key="9">
    <source>
        <dbReference type="ARBA" id="ARBA00022989"/>
    </source>
</evidence>
<dbReference type="AlphaFoldDB" id="R2TP35"/>
<dbReference type="eggNOG" id="COG1264">
    <property type="taxonomic scope" value="Bacteria"/>
</dbReference>
<keyword evidence="2" id="KW-0813">Transport</keyword>
<evidence type="ECO:0000256" key="8">
    <source>
        <dbReference type="ARBA" id="ARBA00022777"/>
    </source>
</evidence>
<dbReference type="PATRIC" id="fig|1158609.3.peg.271"/>
<evidence type="ECO:0000313" key="23">
    <source>
        <dbReference type="Proteomes" id="UP000013781"/>
    </source>
</evidence>
<evidence type="ECO:0000256" key="16">
    <source>
        <dbReference type="PROSITE-ProRule" id="PRU00421"/>
    </source>
</evidence>
<reference evidence="21 23" key="1">
    <citation type="submission" date="2013-02" db="EMBL/GenBank/DDBJ databases">
        <title>The Genome Sequence of Enterococcus moraviensis BAA-383.</title>
        <authorList>
            <consortium name="The Broad Institute Genome Sequencing Platform"/>
            <consortium name="The Broad Institute Genome Sequencing Center for Infectious Disease"/>
            <person name="Earl A.M."/>
            <person name="Gilmore M.S."/>
            <person name="Lebreton F."/>
            <person name="Walker B."/>
            <person name="Young S.K."/>
            <person name="Zeng Q."/>
            <person name="Gargeya S."/>
            <person name="Fitzgerald M."/>
            <person name="Haas B."/>
            <person name="Abouelleil A."/>
            <person name="Alvarado L."/>
            <person name="Arachchi H.M."/>
            <person name="Berlin A.M."/>
            <person name="Chapman S.B."/>
            <person name="Dewar J."/>
            <person name="Goldberg J."/>
            <person name="Griggs A."/>
            <person name="Gujja S."/>
            <person name="Hansen M."/>
            <person name="Howarth C."/>
            <person name="Imamovic A."/>
            <person name="Larimer J."/>
            <person name="McCowan C."/>
            <person name="Murphy C."/>
            <person name="Neiman D."/>
            <person name="Pearson M."/>
            <person name="Priest M."/>
            <person name="Roberts A."/>
            <person name="Saif S."/>
            <person name="Shea T."/>
            <person name="Sisk P."/>
            <person name="Sykes S."/>
            <person name="Wortman J."/>
            <person name="Nusbaum C."/>
            <person name="Birren B."/>
        </authorList>
    </citation>
    <scope>NUCLEOTIDE SEQUENCE [LARGE SCALE GENOMIC DNA]</scope>
    <source>
        <strain evidence="21 23">ATCC BAA-383</strain>
    </source>
</reference>
<dbReference type="Pfam" id="PF02378">
    <property type="entry name" value="PTS_EIIC"/>
    <property type="match status" value="1"/>
</dbReference>
<dbReference type="Pfam" id="PF00367">
    <property type="entry name" value="PTS_EIIB"/>
    <property type="match status" value="1"/>
</dbReference>
<evidence type="ECO:0000256" key="2">
    <source>
        <dbReference type="ARBA" id="ARBA00022448"/>
    </source>
</evidence>
<feature type="domain" description="PTS EIIB type-1" evidence="19">
    <location>
        <begin position="5"/>
        <end position="87"/>
    </location>
</feature>
<dbReference type="eggNOG" id="COG1263">
    <property type="taxonomic scope" value="Bacteria"/>
</dbReference>
<dbReference type="InterPro" id="IPR036878">
    <property type="entry name" value="Glu_permease_IIB"/>
</dbReference>
<dbReference type="InterPro" id="IPR011055">
    <property type="entry name" value="Dup_hybrid_motif"/>
</dbReference>
<feature type="transmembrane region" description="Helical" evidence="17">
    <location>
        <begin position="340"/>
        <end position="357"/>
    </location>
</feature>
<dbReference type="GO" id="GO:0009401">
    <property type="term" value="P:phosphoenolpyruvate-dependent sugar phosphotransferase system"/>
    <property type="evidence" value="ECO:0007669"/>
    <property type="project" value="UniProtKB-KW"/>
</dbReference>
<evidence type="ECO:0000256" key="5">
    <source>
        <dbReference type="ARBA" id="ARBA00022679"/>
    </source>
</evidence>
<dbReference type="InterPro" id="IPR001996">
    <property type="entry name" value="PTS_IIB_1"/>
</dbReference>
<dbReference type="PROSITE" id="PS51093">
    <property type="entry name" value="PTS_EIIA_TYPE_1"/>
    <property type="match status" value="1"/>
</dbReference>
<evidence type="ECO:0000256" key="17">
    <source>
        <dbReference type="SAM" id="Phobius"/>
    </source>
</evidence>
<dbReference type="EMBL" id="AJAS01000002">
    <property type="protein sequence ID" value="EOI06944.1"/>
    <property type="molecule type" value="Genomic_DNA"/>
</dbReference>
<keyword evidence="6" id="KW-0598">Phosphotransferase system</keyword>
<dbReference type="GO" id="GO:0005886">
    <property type="term" value="C:plasma membrane"/>
    <property type="evidence" value="ECO:0007669"/>
    <property type="project" value="UniProtKB-SubCell"/>
</dbReference>
<dbReference type="Gene3D" id="3.30.1360.60">
    <property type="entry name" value="Glucose permease domain IIB"/>
    <property type="match status" value="1"/>
</dbReference>
<evidence type="ECO:0000313" key="21">
    <source>
        <dbReference type="EMBL" id="EOI06944.1"/>
    </source>
</evidence>
<feature type="transmembrane region" description="Helical" evidence="17">
    <location>
        <begin position="395"/>
        <end position="414"/>
    </location>
</feature>
<dbReference type="PANTHER" id="PTHR30175:SF1">
    <property type="entry name" value="PTS SYSTEM ARBUTIN-, CELLOBIOSE-, AND SALICIN-SPECIFIC EIIBC COMPONENT-RELATED"/>
    <property type="match status" value="1"/>
</dbReference>
<dbReference type="InterPro" id="IPR003352">
    <property type="entry name" value="PTS_EIIC"/>
</dbReference>
<dbReference type="PROSITE" id="PS00371">
    <property type="entry name" value="PTS_EIIA_TYPE_1_HIS"/>
    <property type="match status" value="1"/>
</dbReference>
<dbReference type="FunFam" id="2.70.70.10:FF:000001">
    <property type="entry name" value="PTS system glucose-specific IIA component"/>
    <property type="match status" value="1"/>
</dbReference>
<dbReference type="PROSITE" id="PS01035">
    <property type="entry name" value="PTS_EIIB_TYPE_1_CYS"/>
    <property type="match status" value="1"/>
</dbReference>
<feature type="transmembrane region" description="Helical" evidence="17">
    <location>
        <begin position="143"/>
        <end position="165"/>
    </location>
</feature>
<dbReference type="FunFam" id="3.30.1360.60:FF:000001">
    <property type="entry name" value="PTS system glucose-specific IIBC component PtsG"/>
    <property type="match status" value="1"/>
</dbReference>
<evidence type="ECO:0000256" key="4">
    <source>
        <dbReference type="ARBA" id="ARBA00022597"/>
    </source>
</evidence>
<dbReference type="RefSeq" id="WP_010763709.1">
    <property type="nucleotide sequence ID" value="NZ_ASWB01000004.1"/>
</dbReference>
<dbReference type="SUPFAM" id="SSF51261">
    <property type="entry name" value="Duplicated hybrid motif"/>
    <property type="match status" value="1"/>
</dbReference>
<dbReference type="GO" id="GO:0090589">
    <property type="term" value="F:protein-phosphocysteine-trehalose phosphotransferase system transporter activity"/>
    <property type="evidence" value="ECO:0007669"/>
    <property type="project" value="TreeGrafter"/>
</dbReference>
<evidence type="ECO:0000256" key="11">
    <source>
        <dbReference type="ARBA" id="ARBA00044053"/>
    </source>
</evidence>
<feature type="domain" description="PTS EIIA type-1" evidence="18">
    <location>
        <begin position="511"/>
        <end position="615"/>
    </location>
</feature>
<keyword evidence="5" id="KW-0808">Transferase</keyword>
<evidence type="ECO:0000313" key="24">
    <source>
        <dbReference type="Proteomes" id="UP000014157"/>
    </source>
</evidence>
<dbReference type="GO" id="GO:0015771">
    <property type="term" value="P:trehalose transport"/>
    <property type="evidence" value="ECO:0007669"/>
    <property type="project" value="TreeGrafter"/>
</dbReference>
<keyword evidence="9 17" id="KW-1133">Transmembrane helix</keyword>
<reference evidence="22 24" key="2">
    <citation type="submission" date="2013-03" db="EMBL/GenBank/DDBJ databases">
        <title>The Genome Sequence of Enterococcus moraviensis BAA-383 (PacBio/Illumina hybrid assembly).</title>
        <authorList>
            <consortium name="The Broad Institute Genomics Platform"/>
            <consortium name="The Broad Institute Genome Sequencing Center for Infectious Disease"/>
            <person name="Earl A."/>
            <person name="Russ C."/>
            <person name="Gilmore M."/>
            <person name="Surin D."/>
            <person name="Walker B."/>
            <person name="Young S."/>
            <person name="Zeng Q."/>
            <person name="Gargeya S."/>
            <person name="Fitzgerald M."/>
            <person name="Haas B."/>
            <person name="Abouelleil A."/>
            <person name="Allen A.W."/>
            <person name="Alvarado L."/>
            <person name="Arachchi H.M."/>
            <person name="Berlin A.M."/>
            <person name="Chapman S.B."/>
            <person name="Gainer-Dewar J."/>
            <person name="Goldberg J."/>
            <person name="Griggs A."/>
            <person name="Gujja S."/>
            <person name="Hansen M."/>
            <person name="Howarth C."/>
            <person name="Imamovic A."/>
            <person name="Ireland A."/>
            <person name="Larimer J."/>
            <person name="McCowan C."/>
            <person name="Murphy C."/>
            <person name="Pearson M."/>
            <person name="Poon T.W."/>
            <person name="Priest M."/>
            <person name="Roberts A."/>
            <person name="Saif S."/>
            <person name="Shea T."/>
            <person name="Sisk P."/>
            <person name="Sykes S."/>
            <person name="Wortman J."/>
            <person name="Nusbaum C."/>
            <person name="Birren B."/>
        </authorList>
    </citation>
    <scope>NUCLEOTIDE SEQUENCE [LARGE SCALE GENOMIC DNA]</scope>
    <source>
        <strain evidence="22 24">ATCC BAA-383</strain>
    </source>
</reference>
<dbReference type="HOGENOM" id="CLU_012312_2_1_9"/>
<comment type="caution">
    <text evidence="21">The sequence shown here is derived from an EMBL/GenBank/DDBJ whole genome shotgun (WGS) entry which is preliminary data.</text>
</comment>
<evidence type="ECO:0000256" key="14">
    <source>
        <dbReference type="ARBA" id="ARBA00074554"/>
    </source>
</evidence>
<dbReference type="PROSITE" id="PS51098">
    <property type="entry name" value="PTS_EIIB_TYPE_1"/>
    <property type="match status" value="1"/>
</dbReference>
<keyword evidence="4" id="KW-0762">Sugar transport</keyword>
<dbReference type="PANTHER" id="PTHR30175">
    <property type="entry name" value="PHOSPHOTRANSFERASE SYSTEM TRANSPORT PROTEIN"/>
    <property type="match status" value="1"/>
</dbReference>
<dbReference type="InterPro" id="IPR050558">
    <property type="entry name" value="PTS_Sugar-Specific_Components"/>
</dbReference>
<evidence type="ECO:0000256" key="13">
    <source>
        <dbReference type="ARBA" id="ARBA00048931"/>
    </source>
</evidence>
<dbReference type="GO" id="GO:0016301">
    <property type="term" value="F:kinase activity"/>
    <property type="evidence" value="ECO:0007669"/>
    <property type="project" value="UniProtKB-KW"/>
</dbReference>
<keyword evidence="10 17" id="KW-0472">Membrane</keyword>
<evidence type="ECO:0000259" key="18">
    <source>
        <dbReference type="PROSITE" id="PS51093"/>
    </source>
</evidence>
<feature type="transmembrane region" description="Helical" evidence="17">
    <location>
        <begin position="443"/>
        <end position="465"/>
    </location>
</feature>
<evidence type="ECO:0000259" key="19">
    <source>
        <dbReference type="PROSITE" id="PS51098"/>
    </source>
</evidence>
<feature type="transmembrane region" description="Helical" evidence="17">
    <location>
        <begin position="306"/>
        <end position="328"/>
    </location>
</feature>
<evidence type="ECO:0000256" key="12">
    <source>
        <dbReference type="ARBA" id="ARBA00045139"/>
    </source>
</evidence>
<evidence type="ECO:0000256" key="7">
    <source>
        <dbReference type="ARBA" id="ARBA00022692"/>
    </source>
</evidence>
<gene>
    <name evidence="22" type="ORF">I586_03020</name>
    <name evidence="21" type="ORF">UAY_00286</name>
</gene>
<dbReference type="Pfam" id="PF00358">
    <property type="entry name" value="PTS_EIIA_1"/>
    <property type="match status" value="1"/>
</dbReference>
<dbReference type="InterPro" id="IPR018113">
    <property type="entry name" value="PTrfase_EIIB_Cys"/>
</dbReference>
<comment type="catalytic activity">
    <reaction evidence="13">
        <text>N(pros)-phospho-L-histidyl-[protein](out) + sucrose = sucrose 6(G)-phosphate(in) + L-histidyl-[protein]</text>
        <dbReference type="Rhea" id="RHEA:49236"/>
        <dbReference type="Rhea" id="RHEA-COMP:9745"/>
        <dbReference type="Rhea" id="RHEA-COMP:9746"/>
        <dbReference type="ChEBI" id="CHEBI:17992"/>
        <dbReference type="ChEBI" id="CHEBI:29979"/>
        <dbReference type="ChEBI" id="CHEBI:64837"/>
        <dbReference type="ChEBI" id="CHEBI:91002"/>
        <dbReference type="EC" id="2.7.1.211"/>
    </reaction>
</comment>
<comment type="function">
    <text evidence="12">The phosphoenolpyruvate-dependent sugar phosphotransferase system (sugar PTS), a major carbohydrate active transport system, catalyzes the phosphorylation of incoming sugar substrates concomitantly with their translocation across the cell membrane. This system is involved in sucrose transport.</text>
</comment>
<dbReference type="SUPFAM" id="SSF55604">
    <property type="entry name" value="Glucose permease domain IIB"/>
    <property type="match status" value="1"/>
</dbReference>
<dbReference type="CDD" id="cd00212">
    <property type="entry name" value="PTS_IIB_glc"/>
    <property type="match status" value="1"/>
</dbReference>
<evidence type="ECO:0000256" key="1">
    <source>
        <dbReference type="ARBA" id="ARBA00004651"/>
    </source>
</evidence>
<dbReference type="NCBIfam" id="TIGR01995">
    <property type="entry name" value="PTS-II-ABC-beta"/>
    <property type="match status" value="1"/>
</dbReference>
<dbReference type="Proteomes" id="UP000013781">
    <property type="component" value="Unassembled WGS sequence"/>
</dbReference>
<dbReference type="InterPro" id="IPR013013">
    <property type="entry name" value="PTS_EIIC_1"/>
</dbReference>
<dbReference type="STRING" id="155617.RV09_GL003295"/>
<keyword evidence="7 17" id="KW-0812">Transmembrane</keyword>
<feature type="transmembrane region" description="Helical" evidence="17">
    <location>
        <begin position="217"/>
        <end position="243"/>
    </location>
</feature>
<dbReference type="GO" id="GO:0008982">
    <property type="term" value="F:protein-N(PI)-phosphohistidine-sugar phosphotransferase activity"/>
    <property type="evidence" value="ECO:0007669"/>
    <property type="project" value="InterPro"/>
</dbReference>
<feature type="active site" description="Phosphocysteine intermediate; for EIIB activity" evidence="16">
    <location>
        <position position="27"/>
    </location>
</feature>
<dbReference type="EMBL" id="ASWB01000004">
    <property type="protein sequence ID" value="EOT65286.1"/>
    <property type="molecule type" value="Genomic_DNA"/>
</dbReference>
<evidence type="ECO:0000313" key="22">
    <source>
        <dbReference type="EMBL" id="EOT65286.1"/>
    </source>
</evidence>
<dbReference type="InterPro" id="IPR001127">
    <property type="entry name" value="PTS_EIIA_1_perm"/>
</dbReference>
<feature type="domain" description="PTS EIIC type-1" evidence="20">
    <location>
        <begin position="104"/>
        <end position="476"/>
    </location>
</feature>
<evidence type="ECO:0000256" key="6">
    <source>
        <dbReference type="ARBA" id="ARBA00022683"/>
    </source>
</evidence>
<dbReference type="Gene3D" id="2.70.70.10">
    <property type="entry name" value="Glucose Permease (Domain IIA)"/>
    <property type="match status" value="1"/>
</dbReference>
<name>R2TP35_9ENTE</name>
<keyword evidence="8" id="KW-0418">Kinase</keyword>
<keyword evidence="24" id="KW-1185">Reference proteome</keyword>
<comment type="subcellular location">
    <subcellularLocation>
        <location evidence="1">Cell membrane</location>
        <topology evidence="1">Multi-pass membrane protein</topology>
    </subcellularLocation>
</comment>
<feature type="transmembrane region" description="Helical" evidence="17">
    <location>
        <begin position="369"/>
        <end position="389"/>
    </location>
</feature>
<dbReference type="NCBIfam" id="TIGR00830">
    <property type="entry name" value="PTBA"/>
    <property type="match status" value="1"/>
</dbReference>
<sequence>MGKYEQLAARIVEEVGGKENVSGLTHCVTRLRFNLKDESKANDEVIKNLDGVVTVMKSGGQYQVVIGNHVADVYSDVLPIIGEISQEKTADQQEKGSVFDRFINVISGIFQPVLGLMSAAGMLKGLNILFSVMGLYSDTSGVYIFLSGISDALFMYLPVILGYTAAKKFNLKPLMGVLLGLALCYPALQLGTLAEAGKPLYMLFEGTVFQSPVYLDILGIPLISVDYTSTVIPIIIIVYFASYCQKLFDRVIPDVVKFFVAPMLTMVVALTIGFLVIGPLATFGSNLIAEGVIAVRSFSPMISGALVGFFWQILVIFGLHWGIIPIYINNIMTVGYDNVMMPFFATTFAQTAVVFAMMIKTKDKQLKRIAFPSVISGIFGITEPAIYGITLPRKTPFIISCIASGIAGAYYGFANLREYIFGGMGIFEFPAMINPETHGTSDIVVGIIGICIAVPIALILTFIFYKDPEEVLETSTIQTDALDSEPILAVKQMTVYSPLTGDVIPQEKIEDVAFSQGLLGKGVGIYPSIGEVVAPFDGTLVTLFPTKHALGIVSDDGLELLIHVGLNTVQLEGKHFTSYVEQGQVVKKGQRLLSFDIEAIEAAGFSVEVPIIVTNTPDYEDIVVTTEKEIQKEAFLFSALT</sequence>
<proteinExistence type="predicted"/>
<dbReference type="InterPro" id="IPR011297">
    <property type="entry name" value="PTS_IIABC_b_glu"/>
</dbReference>
<feature type="transmembrane region" description="Helical" evidence="17">
    <location>
        <begin position="255"/>
        <end position="277"/>
    </location>
</feature>
<dbReference type="eggNOG" id="COG2190">
    <property type="taxonomic scope" value="Bacteria"/>
</dbReference>
<protein>
    <recommendedName>
        <fullName evidence="14">PTS system sucrose-specific EIIBCA component</fullName>
        <ecNumber evidence="11">2.7.1.211</ecNumber>
    </recommendedName>
    <alternativeName>
        <fullName evidence="15">EIIBCA-Scr</fullName>
    </alternativeName>
</protein>
<evidence type="ECO:0000256" key="15">
    <source>
        <dbReference type="ARBA" id="ARBA00081008"/>
    </source>
</evidence>
<dbReference type="Proteomes" id="UP000014157">
    <property type="component" value="Unassembled WGS sequence"/>
</dbReference>
<dbReference type="OrthoDB" id="9769191at2"/>
<evidence type="ECO:0000256" key="10">
    <source>
        <dbReference type="ARBA" id="ARBA00023136"/>
    </source>
</evidence>
<evidence type="ECO:0000259" key="20">
    <source>
        <dbReference type="PROSITE" id="PS51103"/>
    </source>
</evidence>